<comment type="caution">
    <text evidence="1">The sequence shown here is derived from an EMBL/GenBank/DDBJ whole genome shotgun (WGS) entry which is preliminary data.</text>
</comment>
<proteinExistence type="predicted"/>
<evidence type="ECO:0000313" key="2">
    <source>
        <dbReference type="Proteomes" id="UP000230843"/>
    </source>
</evidence>
<accession>A0A2M7Z7W8</accession>
<dbReference type="Proteomes" id="UP000230843">
    <property type="component" value="Unassembled WGS sequence"/>
</dbReference>
<reference evidence="2" key="1">
    <citation type="submission" date="2017-09" db="EMBL/GenBank/DDBJ databases">
        <title>Depth-based differentiation of microbial function through sediment-hosted aquifers and enrichment of novel symbionts in the deep terrestrial subsurface.</title>
        <authorList>
            <person name="Probst A.J."/>
            <person name="Ladd B."/>
            <person name="Jarett J.K."/>
            <person name="Geller-Mcgrath D.E."/>
            <person name="Sieber C.M.K."/>
            <person name="Emerson J.B."/>
            <person name="Anantharaman K."/>
            <person name="Thomas B.C."/>
            <person name="Malmstrom R."/>
            <person name="Stieglmeier M."/>
            <person name="Klingl A."/>
            <person name="Woyke T."/>
            <person name="Ryan C.M."/>
            <person name="Banfield J.F."/>
        </authorList>
    </citation>
    <scope>NUCLEOTIDE SEQUENCE [LARGE SCALE GENOMIC DNA]</scope>
</reference>
<name>A0A2M7Z7W8_9BACT</name>
<organism evidence="1 2">
    <name type="scientific">Candidatus Magasanikbacteria bacterium CG_4_9_14_3_um_filter_32_9</name>
    <dbReference type="NCBI Taxonomy" id="1974644"/>
    <lineage>
        <taxon>Bacteria</taxon>
        <taxon>Candidatus Magasanikiibacteriota</taxon>
    </lineage>
</organism>
<sequence length="64" mass="7099">YDFLAYFKNNKERLLENTYTWTSRRATDGKLVFVGDFDAGGAFVLSDAPDGSSGRLGVAFSRNL</sequence>
<dbReference type="AlphaFoldDB" id="A0A2M7Z7W8"/>
<evidence type="ECO:0000313" key="1">
    <source>
        <dbReference type="EMBL" id="PJA90529.1"/>
    </source>
</evidence>
<gene>
    <name evidence="1" type="ORF">CO137_00060</name>
</gene>
<feature type="non-terminal residue" evidence="1">
    <location>
        <position position="1"/>
    </location>
</feature>
<protein>
    <submittedName>
        <fullName evidence="1">Uncharacterized protein</fullName>
    </submittedName>
</protein>
<dbReference type="EMBL" id="PFVJ01000003">
    <property type="protein sequence ID" value="PJA90529.1"/>
    <property type="molecule type" value="Genomic_DNA"/>
</dbReference>